<protein>
    <recommendedName>
        <fullName evidence="3">Phosphoribosylpyrophosphate synthetase</fullName>
    </recommendedName>
</protein>
<dbReference type="AlphaFoldDB" id="A0A840EEU3"/>
<organism evidence="1 2">
    <name type="scientific">Neolewinella aquimaris</name>
    <dbReference type="NCBI Taxonomy" id="1835722"/>
    <lineage>
        <taxon>Bacteria</taxon>
        <taxon>Pseudomonadati</taxon>
        <taxon>Bacteroidota</taxon>
        <taxon>Saprospiria</taxon>
        <taxon>Saprospirales</taxon>
        <taxon>Lewinellaceae</taxon>
        <taxon>Neolewinella</taxon>
    </lineage>
</organism>
<proteinExistence type="predicted"/>
<name>A0A840EEU3_9BACT</name>
<evidence type="ECO:0000313" key="1">
    <source>
        <dbReference type="EMBL" id="MBB4080458.1"/>
    </source>
</evidence>
<accession>A0A840EEU3</accession>
<dbReference type="Proteomes" id="UP000576209">
    <property type="component" value="Unassembled WGS sequence"/>
</dbReference>
<dbReference type="RefSeq" id="WP_183496695.1">
    <property type="nucleotide sequence ID" value="NZ_JACIFF010000008.1"/>
</dbReference>
<dbReference type="EMBL" id="JACIFF010000008">
    <property type="protein sequence ID" value="MBB4080458.1"/>
    <property type="molecule type" value="Genomic_DNA"/>
</dbReference>
<keyword evidence="2" id="KW-1185">Reference proteome</keyword>
<evidence type="ECO:0000313" key="2">
    <source>
        <dbReference type="Proteomes" id="UP000576209"/>
    </source>
</evidence>
<comment type="caution">
    <text evidence="1">The sequence shown here is derived from an EMBL/GenBank/DDBJ whole genome shotgun (WGS) entry which is preliminary data.</text>
</comment>
<gene>
    <name evidence="1" type="ORF">GGR28_003092</name>
</gene>
<evidence type="ECO:0008006" key="3">
    <source>
        <dbReference type="Google" id="ProtNLM"/>
    </source>
</evidence>
<reference evidence="1 2" key="1">
    <citation type="submission" date="2020-08" db="EMBL/GenBank/DDBJ databases">
        <title>Genomic Encyclopedia of Type Strains, Phase IV (KMG-IV): sequencing the most valuable type-strain genomes for metagenomic binning, comparative biology and taxonomic classification.</title>
        <authorList>
            <person name="Goeker M."/>
        </authorList>
    </citation>
    <scope>NUCLEOTIDE SEQUENCE [LARGE SCALE GENOMIC DNA]</scope>
    <source>
        <strain evidence="1 2">DSM 105137</strain>
    </source>
</reference>
<sequence length="111" mass="12810">MPILHDNPYESLSFAIEDLKSKGYEFDFNQKEKHLECPQNEKHYNPEDFTITHTYRFEGMSSTDDNSVLYGIEAADGTKGLLVDAYGVYADSLSPEMIEKFRVEYEDPDKV</sequence>